<proteinExistence type="inferred from homology"/>
<feature type="transmembrane region" description="Helical" evidence="7">
    <location>
        <begin position="92"/>
        <end position="113"/>
    </location>
</feature>
<dbReference type="InterPro" id="IPR035906">
    <property type="entry name" value="MetI-like_sf"/>
</dbReference>
<dbReference type="SUPFAM" id="SSF161098">
    <property type="entry name" value="MetI-like"/>
    <property type="match status" value="1"/>
</dbReference>
<dbReference type="PROSITE" id="PS50928">
    <property type="entry name" value="ABC_TM1"/>
    <property type="match status" value="1"/>
</dbReference>
<dbReference type="EMBL" id="CP138335">
    <property type="protein sequence ID" value="XBW07916.1"/>
    <property type="molecule type" value="Genomic_DNA"/>
</dbReference>
<dbReference type="AlphaFoldDB" id="A0AAU7V643"/>
<evidence type="ECO:0000256" key="2">
    <source>
        <dbReference type="ARBA" id="ARBA00022448"/>
    </source>
</evidence>
<evidence type="ECO:0000313" key="9">
    <source>
        <dbReference type="EMBL" id="XBW07916.1"/>
    </source>
</evidence>
<evidence type="ECO:0000256" key="3">
    <source>
        <dbReference type="ARBA" id="ARBA00022475"/>
    </source>
</evidence>
<feature type="transmembrane region" description="Helical" evidence="7">
    <location>
        <begin position="231"/>
        <end position="249"/>
    </location>
</feature>
<dbReference type="RefSeq" id="WP_350258116.1">
    <property type="nucleotide sequence ID" value="NZ_CP138335.1"/>
</dbReference>
<keyword evidence="6 7" id="KW-0472">Membrane</keyword>
<dbReference type="PANTHER" id="PTHR43744:SF12">
    <property type="entry name" value="ABC TRANSPORTER PERMEASE PROTEIN MG189-RELATED"/>
    <property type="match status" value="1"/>
</dbReference>
<dbReference type="InterPro" id="IPR000515">
    <property type="entry name" value="MetI-like"/>
</dbReference>
<comment type="subcellular location">
    <subcellularLocation>
        <location evidence="1 7">Cell membrane</location>
        <topology evidence="1 7">Multi-pass membrane protein</topology>
    </subcellularLocation>
</comment>
<dbReference type="GO" id="GO:0055085">
    <property type="term" value="P:transmembrane transport"/>
    <property type="evidence" value="ECO:0007669"/>
    <property type="project" value="InterPro"/>
</dbReference>
<dbReference type="CDD" id="cd06261">
    <property type="entry name" value="TM_PBP2"/>
    <property type="match status" value="1"/>
</dbReference>
<keyword evidence="5 7" id="KW-1133">Transmembrane helix</keyword>
<feature type="transmembrane region" description="Helical" evidence="7">
    <location>
        <begin position="173"/>
        <end position="194"/>
    </location>
</feature>
<accession>A0AAU7V643</accession>
<comment type="similarity">
    <text evidence="7">Belongs to the binding-protein-dependent transport system permease family.</text>
</comment>
<organism evidence="9">
    <name type="scientific">Scrofimicrobium appendicitidis</name>
    <dbReference type="NCBI Taxonomy" id="3079930"/>
    <lineage>
        <taxon>Bacteria</taxon>
        <taxon>Bacillati</taxon>
        <taxon>Actinomycetota</taxon>
        <taxon>Actinomycetes</taxon>
        <taxon>Actinomycetales</taxon>
        <taxon>Actinomycetaceae</taxon>
        <taxon>Scrofimicrobium</taxon>
    </lineage>
</organism>
<keyword evidence="3" id="KW-1003">Cell membrane</keyword>
<keyword evidence="4 7" id="KW-0812">Transmembrane</keyword>
<dbReference type="Gene3D" id="1.10.3720.10">
    <property type="entry name" value="MetI-like"/>
    <property type="match status" value="1"/>
</dbReference>
<protein>
    <submittedName>
        <fullName evidence="9">Carbohydrate ABC transporter permease</fullName>
    </submittedName>
</protein>
<reference evidence="9" key="1">
    <citation type="submission" date="2023-11" db="EMBL/GenBank/DDBJ databases">
        <title>Scrofimicrobium hongkongense sp. nov., isolated from a patient with peritonitis.</title>
        <authorList>
            <person name="Lao H.Y."/>
            <person name="Wong A.Y.P."/>
            <person name="Ng T.L."/>
            <person name="Wong R.Y.L."/>
            <person name="Yau M.C.Y."/>
            <person name="Lam J.Y.W."/>
            <person name="Siu G.K.H."/>
        </authorList>
    </citation>
    <scope>NUCLEOTIDE SEQUENCE</scope>
    <source>
        <strain evidence="9">R131</strain>
    </source>
</reference>
<feature type="domain" description="ABC transmembrane type-1" evidence="8">
    <location>
        <begin position="57"/>
        <end position="250"/>
    </location>
</feature>
<evidence type="ECO:0000256" key="5">
    <source>
        <dbReference type="ARBA" id="ARBA00022989"/>
    </source>
</evidence>
<dbReference type="Pfam" id="PF00528">
    <property type="entry name" value="BPD_transp_1"/>
    <property type="match status" value="1"/>
</dbReference>
<evidence type="ECO:0000256" key="4">
    <source>
        <dbReference type="ARBA" id="ARBA00022692"/>
    </source>
</evidence>
<keyword evidence="2 7" id="KW-0813">Transport</keyword>
<evidence type="ECO:0000259" key="8">
    <source>
        <dbReference type="PROSITE" id="PS50928"/>
    </source>
</evidence>
<dbReference type="KEGG" id="sapp:SAC06_09790"/>
<dbReference type="GO" id="GO:0005886">
    <property type="term" value="C:plasma membrane"/>
    <property type="evidence" value="ECO:0007669"/>
    <property type="project" value="UniProtKB-SubCell"/>
</dbReference>
<evidence type="ECO:0000256" key="1">
    <source>
        <dbReference type="ARBA" id="ARBA00004651"/>
    </source>
</evidence>
<feature type="transmembrane region" description="Helical" evidence="7">
    <location>
        <begin position="12"/>
        <end position="31"/>
    </location>
</feature>
<dbReference type="PANTHER" id="PTHR43744">
    <property type="entry name" value="ABC TRANSPORTER PERMEASE PROTEIN MG189-RELATED-RELATED"/>
    <property type="match status" value="1"/>
</dbReference>
<evidence type="ECO:0000256" key="7">
    <source>
        <dbReference type="RuleBase" id="RU363032"/>
    </source>
</evidence>
<evidence type="ECO:0000256" key="6">
    <source>
        <dbReference type="ARBA" id="ARBA00023136"/>
    </source>
</evidence>
<name>A0AAU7V643_9ACTO</name>
<gene>
    <name evidence="9" type="ORF">SAC06_09790</name>
</gene>
<sequence>MNSRILANVAKYVALLALVGLWLYPIVLAIWKSVQVGGWSNYYDVLTHDTFNYWKAIGNSFILAVGSSLIIMLISSLGGYAFSKMVFRGRNLLYSLLLACLAVSIASVVTPVFSTINTLGLRDTYLGVIVPMVAFNSLMMLMIMKTHFDSLPDELIEAALLDGCGSLRIYARILMPLSGPTLATVGVLSFVYTWNEYLLPLLLLKDPNLFPVTRAISLLQFDRMSQQDISTLYAGLILMTVPTLVVYLFSQKYLQAGVTAGAVKS</sequence>
<feature type="transmembrane region" description="Helical" evidence="7">
    <location>
        <begin position="125"/>
        <end position="144"/>
    </location>
</feature>
<feature type="transmembrane region" description="Helical" evidence="7">
    <location>
        <begin position="61"/>
        <end position="80"/>
    </location>
</feature>